<comment type="caution">
    <text evidence="1">The sequence shown here is derived from an EMBL/GenBank/DDBJ whole genome shotgun (WGS) entry which is preliminary data.</text>
</comment>
<dbReference type="EMBL" id="AHOP02000015">
    <property type="protein sequence ID" value="EMO42231.1"/>
    <property type="molecule type" value="Genomic_DNA"/>
</dbReference>
<evidence type="ECO:0000313" key="1">
    <source>
        <dbReference type="EMBL" id="EMO42231.1"/>
    </source>
</evidence>
<organism evidence="1 2">
    <name type="scientific">Leptospira noguchii serovar Autumnalis str. ZUN142</name>
    <dbReference type="NCBI Taxonomy" id="1085540"/>
    <lineage>
        <taxon>Bacteria</taxon>
        <taxon>Pseudomonadati</taxon>
        <taxon>Spirochaetota</taxon>
        <taxon>Spirochaetia</taxon>
        <taxon>Leptospirales</taxon>
        <taxon>Leptospiraceae</taxon>
        <taxon>Leptospira</taxon>
    </lineage>
</organism>
<proteinExistence type="predicted"/>
<evidence type="ECO:0000313" key="2">
    <source>
        <dbReference type="Proteomes" id="UP000012153"/>
    </source>
</evidence>
<dbReference type="Proteomes" id="UP000012153">
    <property type="component" value="Unassembled WGS sequence"/>
</dbReference>
<gene>
    <name evidence="1" type="ORF">LEP1GSC186_0362</name>
</gene>
<protein>
    <recommendedName>
        <fullName evidence="3">Lipoprotein</fullName>
    </recommendedName>
</protein>
<evidence type="ECO:0008006" key="3">
    <source>
        <dbReference type="Google" id="ProtNLM"/>
    </source>
</evidence>
<name>M6UHE4_9LEPT</name>
<accession>M6UHE4</accession>
<dbReference type="AlphaFoldDB" id="M6UHE4"/>
<sequence length="390" mass="43826">MMKYTKKRIGKEMCYRVKPDLILSVLIFFSVNVCTSIQDGTGDSENRFVYVENVQGKNEEDFELNAKRKILEKGLGELIEGGSQSINGQIKETITNSSTEGYVTEFYRIGSFRKKGNLLEADAKGKVSHKLIEGSLKERYKELGKPKFLMIIDETILGKSNTSISENSIVKKFVEFDFLEKNQLAKVLTKQTGKSIVIYGNQTFETEILSAASETGAQILLVGQTQVTNVGGIENSDLKSYQAVLQFKIYDVNTKRIIAADNTSGAALHINQDTGIQEAIRKAVEKIYPKIREQISTKWKPGSLILLKIEGISYDDYVDKDIKGLIRGIKGVNRVSEVNGGSFNQPVVLEIEALYNGNNLYQKMRERKTDFGFDFLQKEIKSSLIHIIKK</sequence>
<reference evidence="1 2" key="1">
    <citation type="submission" date="2013-01" db="EMBL/GenBank/DDBJ databases">
        <authorList>
            <person name="Harkins D.M."/>
            <person name="Durkin A.S."/>
            <person name="Brinkac L.M."/>
            <person name="Haft D.H."/>
            <person name="Selengut J.D."/>
            <person name="Sanka R."/>
            <person name="DePew J."/>
            <person name="Purushe J."/>
            <person name="Matthias M.A."/>
            <person name="Vinetz J.M."/>
            <person name="Sutton G.G."/>
            <person name="Nierman W.C."/>
            <person name="Fouts D.E."/>
        </authorList>
    </citation>
    <scope>NUCLEOTIDE SEQUENCE [LARGE SCALE GENOMIC DNA]</scope>
    <source>
        <strain evidence="1 2">ZUN142</strain>
    </source>
</reference>